<proteinExistence type="predicted"/>
<feature type="transmembrane region" description="Helical" evidence="5">
    <location>
        <begin position="212"/>
        <end position="230"/>
    </location>
</feature>
<evidence type="ECO:0000313" key="6">
    <source>
        <dbReference type="EMBL" id="KID41984.1"/>
    </source>
</evidence>
<dbReference type="GO" id="GO:0005384">
    <property type="term" value="F:manganese ion transmembrane transporter activity"/>
    <property type="evidence" value="ECO:0007669"/>
    <property type="project" value="InterPro"/>
</dbReference>
<evidence type="ECO:0000256" key="5">
    <source>
        <dbReference type="SAM" id="Phobius"/>
    </source>
</evidence>
<dbReference type="PANTHER" id="PTHR31851">
    <property type="entry name" value="FE(2+)/MN(2+) TRANSPORTER PCL1"/>
    <property type="match status" value="1"/>
</dbReference>
<dbReference type="OrthoDB" id="188924at2"/>
<dbReference type="Proteomes" id="UP000031397">
    <property type="component" value="Unassembled WGS sequence"/>
</dbReference>
<sequence length="234" mass="24879">MSFHFKKDHKDNNDNTMDEKLNNLRAGVLGSNDGILTVVGVLFSVAVATTNPLTIFIAGLSDLLACAFSMAGGEYASVSSQRDTEQAAVKTESKLLKTNFNEELQSVIEFYVGRGVSQKTATAIAKDLLSKKPLETVVSVKYDLQLGKYLSPWSAALSSLCSASLGGILPLLAMTLLPVGLQWPGTIIAVIIAVAITGFLSAELGNGLVKIAVVRNVIVGIITMIIHYGIGQFF</sequence>
<feature type="transmembrane region" description="Helical" evidence="5">
    <location>
        <begin position="155"/>
        <end position="177"/>
    </location>
</feature>
<evidence type="ECO:0008006" key="8">
    <source>
        <dbReference type="Google" id="ProtNLM"/>
    </source>
</evidence>
<gene>
    <name evidence="6" type="ORF">LfDm3_0652</name>
</gene>
<reference evidence="6 7" key="1">
    <citation type="submission" date="2014-06" db="EMBL/GenBank/DDBJ databases">
        <title>Functional and comparative genomic analyses of the Drosophila gut microbiota identify candidate symbiosis factors.</title>
        <authorList>
            <person name="Newell P.D."/>
            <person name="Chaston J.M."/>
            <person name="Douglas A.E."/>
        </authorList>
    </citation>
    <scope>NUCLEOTIDE SEQUENCE [LARGE SCALE GENOMIC DNA]</scope>
    <source>
        <strain evidence="6 7">DmCS_002</strain>
    </source>
</reference>
<accession>A0A0C1M6S7</accession>
<protein>
    <recommendedName>
        <fullName evidence="8">VIT family protein</fullName>
    </recommendedName>
</protein>
<keyword evidence="3 5" id="KW-1133">Transmembrane helix</keyword>
<dbReference type="EMBL" id="JOJZ01000013">
    <property type="protein sequence ID" value="KID41984.1"/>
    <property type="molecule type" value="Genomic_DNA"/>
</dbReference>
<keyword evidence="7" id="KW-1185">Reference proteome</keyword>
<evidence type="ECO:0000256" key="1">
    <source>
        <dbReference type="ARBA" id="ARBA00004127"/>
    </source>
</evidence>
<dbReference type="GO" id="GO:0012505">
    <property type="term" value="C:endomembrane system"/>
    <property type="evidence" value="ECO:0007669"/>
    <property type="project" value="UniProtKB-SubCell"/>
</dbReference>
<dbReference type="GO" id="GO:0030026">
    <property type="term" value="P:intracellular manganese ion homeostasis"/>
    <property type="evidence" value="ECO:0007669"/>
    <property type="project" value="InterPro"/>
</dbReference>
<dbReference type="InterPro" id="IPR008217">
    <property type="entry name" value="Ccc1_fam"/>
</dbReference>
<feature type="transmembrane region" description="Helical" evidence="5">
    <location>
        <begin position="183"/>
        <end position="200"/>
    </location>
</feature>
<evidence type="ECO:0000256" key="3">
    <source>
        <dbReference type="ARBA" id="ARBA00022989"/>
    </source>
</evidence>
<organism evidence="6 7">
    <name type="scientific">Fructilactobacillus fructivorans</name>
    <dbReference type="NCBI Taxonomy" id="1614"/>
    <lineage>
        <taxon>Bacteria</taxon>
        <taxon>Bacillati</taxon>
        <taxon>Bacillota</taxon>
        <taxon>Bacilli</taxon>
        <taxon>Lactobacillales</taxon>
        <taxon>Lactobacillaceae</taxon>
        <taxon>Fructilactobacillus</taxon>
    </lineage>
</organism>
<comment type="caution">
    <text evidence="6">The sequence shown here is derived from an EMBL/GenBank/DDBJ whole genome shotgun (WGS) entry which is preliminary data.</text>
</comment>
<keyword evidence="4 5" id="KW-0472">Membrane</keyword>
<evidence type="ECO:0000256" key="2">
    <source>
        <dbReference type="ARBA" id="ARBA00022692"/>
    </source>
</evidence>
<evidence type="ECO:0000256" key="4">
    <source>
        <dbReference type="ARBA" id="ARBA00023136"/>
    </source>
</evidence>
<comment type="subcellular location">
    <subcellularLocation>
        <location evidence="1">Endomembrane system</location>
        <topology evidence="1">Multi-pass membrane protein</topology>
    </subcellularLocation>
</comment>
<dbReference type="RefSeq" id="WP_039144086.1">
    <property type="nucleotide sequence ID" value="NZ_JOJZ01000013.1"/>
</dbReference>
<dbReference type="AlphaFoldDB" id="A0A0C1M6S7"/>
<dbReference type="GeneID" id="74913322"/>
<dbReference type="PATRIC" id="fig|1614.7.peg.622"/>
<name>A0A0C1M6S7_9LACO</name>
<evidence type="ECO:0000313" key="7">
    <source>
        <dbReference type="Proteomes" id="UP000031397"/>
    </source>
</evidence>
<dbReference type="CDD" id="cd02432">
    <property type="entry name" value="Nodulin-21_like_1"/>
    <property type="match status" value="1"/>
</dbReference>
<dbReference type="Pfam" id="PF01988">
    <property type="entry name" value="VIT1"/>
    <property type="match status" value="1"/>
</dbReference>
<keyword evidence="2 5" id="KW-0812">Transmembrane</keyword>